<dbReference type="InterPro" id="IPR027417">
    <property type="entry name" value="P-loop_NTPase"/>
</dbReference>
<name>A0A919D938_9ACTN</name>
<sequence length="161" mass="17510">MRVASASPRQGTAARYAQVSQLGGAPRFTTAAGHNATVSVLPETVALAEQLSAVDEVMVMRRDTRLLYRNHLTDQGHWDRNPAGDLAVIGEHYRPYTAQEAAQFWAGQRRLHAAMPQYRDDLVAIAALACPLMPAQRPHQLDMPAPAAALPVPAEVLSLRP</sequence>
<gene>
    <name evidence="1" type="ORF">GCM10010339_86530</name>
</gene>
<dbReference type="EMBL" id="BMVG01000053">
    <property type="protein sequence ID" value="GHE14718.1"/>
    <property type="molecule type" value="Genomic_DNA"/>
</dbReference>
<evidence type="ECO:0000313" key="2">
    <source>
        <dbReference type="Proteomes" id="UP000655443"/>
    </source>
</evidence>
<keyword evidence="2" id="KW-1185">Reference proteome</keyword>
<dbReference type="RefSeq" id="WP_189959020.1">
    <property type="nucleotide sequence ID" value="NZ_BMVG01000053.1"/>
</dbReference>
<accession>A0A919D938</accession>
<evidence type="ECO:0000313" key="1">
    <source>
        <dbReference type="EMBL" id="GHE14718.1"/>
    </source>
</evidence>
<reference evidence="1" key="2">
    <citation type="submission" date="2020-09" db="EMBL/GenBank/DDBJ databases">
        <authorList>
            <person name="Sun Q."/>
            <person name="Ohkuma M."/>
        </authorList>
    </citation>
    <scope>NUCLEOTIDE SEQUENCE</scope>
    <source>
        <strain evidence="1">JCM 4714</strain>
    </source>
</reference>
<organism evidence="1 2">
    <name type="scientific">Streptomyces alanosinicus</name>
    <dbReference type="NCBI Taxonomy" id="68171"/>
    <lineage>
        <taxon>Bacteria</taxon>
        <taxon>Bacillati</taxon>
        <taxon>Actinomycetota</taxon>
        <taxon>Actinomycetes</taxon>
        <taxon>Kitasatosporales</taxon>
        <taxon>Streptomycetaceae</taxon>
        <taxon>Streptomyces</taxon>
    </lineage>
</organism>
<reference evidence="1" key="1">
    <citation type="journal article" date="2014" name="Int. J. Syst. Evol. Microbiol.">
        <title>Complete genome sequence of Corynebacterium casei LMG S-19264T (=DSM 44701T), isolated from a smear-ripened cheese.</title>
        <authorList>
            <consortium name="US DOE Joint Genome Institute (JGI-PGF)"/>
            <person name="Walter F."/>
            <person name="Albersmeier A."/>
            <person name="Kalinowski J."/>
            <person name="Ruckert C."/>
        </authorList>
    </citation>
    <scope>NUCLEOTIDE SEQUENCE</scope>
    <source>
        <strain evidence="1">JCM 4714</strain>
    </source>
</reference>
<proteinExistence type="predicted"/>
<dbReference type="Gene3D" id="3.40.50.300">
    <property type="entry name" value="P-loop containing nucleotide triphosphate hydrolases"/>
    <property type="match status" value="1"/>
</dbReference>
<dbReference type="AlphaFoldDB" id="A0A919D938"/>
<protein>
    <submittedName>
        <fullName evidence="1">Uncharacterized protein</fullName>
    </submittedName>
</protein>
<dbReference type="Proteomes" id="UP000655443">
    <property type="component" value="Unassembled WGS sequence"/>
</dbReference>
<comment type="caution">
    <text evidence="1">The sequence shown here is derived from an EMBL/GenBank/DDBJ whole genome shotgun (WGS) entry which is preliminary data.</text>
</comment>